<evidence type="ECO:0000313" key="2">
    <source>
        <dbReference type="Proteomes" id="UP000724584"/>
    </source>
</evidence>
<gene>
    <name evidence="1" type="ORF">F5144DRAFT_596178</name>
</gene>
<keyword evidence="2" id="KW-1185">Reference proteome</keyword>
<protein>
    <submittedName>
        <fullName evidence="1">Uncharacterized protein</fullName>
    </submittedName>
</protein>
<comment type="caution">
    <text evidence="1">The sequence shown here is derived from an EMBL/GenBank/DDBJ whole genome shotgun (WGS) entry which is preliminary data.</text>
</comment>
<dbReference type="Proteomes" id="UP000724584">
    <property type="component" value="Unassembled WGS sequence"/>
</dbReference>
<dbReference type="EMBL" id="JAGIZQ010000007">
    <property type="protein sequence ID" value="KAH6617107.1"/>
    <property type="molecule type" value="Genomic_DNA"/>
</dbReference>
<proteinExistence type="predicted"/>
<reference evidence="1 2" key="1">
    <citation type="journal article" date="2021" name="Nat. Commun.">
        <title>Genetic determinants of endophytism in the Arabidopsis root mycobiome.</title>
        <authorList>
            <person name="Mesny F."/>
            <person name="Miyauchi S."/>
            <person name="Thiergart T."/>
            <person name="Pickel B."/>
            <person name="Atanasova L."/>
            <person name="Karlsson M."/>
            <person name="Huettel B."/>
            <person name="Barry K.W."/>
            <person name="Haridas S."/>
            <person name="Chen C."/>
            <person name="Bauer D."/>
            <person name="Andreopoulos W."/>
            <person name="Pangilinan J."/>
            <person name="LaButti K."/>
            <person name="Riley R."/>
            <person name="Lipzen A."/>
            <person name="Clum A."/>
            <person name="Drula E."/>
            <person name="Henrissat B."/>
            <person name="Kohler A."/>
            <person name="Grigoriev I.V."/>
            <person name="Martin F.M."/>
            <person name="Hacquard S."/>
        </authorList>
    </citation>
    <scope>NUCLEOTIDE SEQUENCE [LARGE SCALE GENOMIC DNA]</scope>
    <source>
        <strain evidence="1 2">MPI-SDFR-AT-0079</strain>
    </source>
</reference>
<name>A0ACB7NUX0_9PEZI</name>
<organism evidence="1 2">
    <name type="scientific">Chaetomium tenue</name>
    <dbReference type="NCBI Taxonomy" id="1854479"/>
    <lineage>
        <taxon>Eukaryota</taxon>
        <taxon>Fungi</taxon>
        <taxon>Dikarya</taxon>
        <taxon>Ascomycota</taxon>
        <taxon>Pezizomycotina</taxon>
        <taxon>Sordariomycetes</taxon>
        <taxon>Sordariomycetidae</taxon>
        <taxon>Sordariales</taxon>
        <taxon>Chaetomiaceae</taxon>
        <taxon>Chaetomium</taxon>
    </lineage>
</organism>
<accession>A0ACB7NUX0</accession>
<sequence length="299" mass="32203">MLGQWDKVGGLTTFEEKGQLSTRPEATKVKNAIMTGTISKMSHRNERTNGHARLISQQPSDASFPGSSPVVTPIPNLAQKVQGWPCSRDKLPLQLVKQGRPITGKRAQRVKPNKSNLSQGRTAHAVQTPGGNKPPGTPTGWTGSVIVGSQGIGPDNQRQVKVRSDGWTPFFHPPLLPLLLSERLLPDSKPARLNPGISLLPSLTRVDVRRSGNVTGTGAASPSPDFREDSKASTAHGRVAKVRGGHARITHTAERPRLKRWAAPDSQGAKGNRRSRRRGGVVRDIGPGSQDAREACESR</sequence>
<evidence type="ECO:0000313" key="1">
    <source>
        <dbReference type="EMBL" id="KAH6617107.1"/>
    </source>
</evidence>